<dbReference type="SUPFAM" id="SSF75005">
    <property type="entry name" value="Arabinanase/levansucrase/invertase"/>
    <property type="match status" value="1"/>
</dbReference>
<reference evidence="4 5" key="1">
    <citation type="submission" date="2022-04" db="EMBL/GenBank/DDBJ databases">
        <title>Spirosoma sp. strain RP8 genome sequencing and assembly.</title>
        <authorList>
            <person name="Jung Y."/>
        </authorList>
    </citation>
    <scope>NUCLEOTIDE SEQUENCE [LARGE SCALE GENOMIC DNA]</scope>
    <source>
        <strain evidence="4 5">RP8</strain>
    </source>
</reference>
<gene>
    <name evidence="4" type="ORF">M0L20_25090</name>
</gene>
<keyword evidence="4" id="KW-0378">Hydrolase</keyword>
<name>A0ABT0HTL6_9BACT</name>
<dbReference type="InterPro" id="IPR007184">
    <property type="entry name" value="Mannoside_phosphorylase"/>
</dbReference>
<accession>A0ABT0HTL6</accession>
<sequence>MAFLVDQLVFSPNDIDLQYSPLRQSIQADTYVLGAFNPGLTRLPSGNLLIMIRVAEAINQPIIGETIHAIRWDAERGYHLDTYPLNSVNAADPRKFQLLGNTYKVMALTSLSWLLPVELTADGTQVVRIHYDKIIAPQRTYQEYGVEDARITKIDDTYYMTTCSVSSERHSTTLYTSTDGLTYTLNGIILDHQNKDMVFFEGKINGRFFALTRPLGDLYFATRPESPYYAGPSINLAQSPDSLHWKPLDEPFIRARKGTASTMKLGGGTQPILTDEGWLMLYHGVELSGQVGIYRTFWALLDKDDPTKILYLDDKQPVLEANPALIEPIKDQLYLSDVVFTTGLVDAGDYYIVASGECDLACRITHIPKDFFTLSDKQ</sequence>
<dbReference type="PANTHER" id="PTHR34106:SF5">
    <property type="entry name" value="GLYCOSIDASE"/>
    <property type="match status" value="1"/>
</dbReference>
<protein>
    <submittedName>
        <fullName evidence="4">Glycosidase</fullName>
    </submittedName>
</protein>
<evidence type="ECO:0000313" key="4">
    <source>
        <dbReference type="EMBL" id="MCK8495172.1"/>
    </source>
</evidence>
<dbReference type="PANTHER" id="PTHR34106">
    <property type="entry name" value="GLYCOSIDASE"/>
    <property type="match status" value="1"/>
</dbReference>
<evidence type="ECO:0000313" key="5">
    <source>
        <dbReference type="Proteomes" id="UP001202180"/>
    </source>
</evidence>
<dbReference type="Proteomes" id="UP001202180">
    <property type="component" value="Unassembled WGS sequence"/>
</dbReference>
<keyword evidence="1" id="KW-0328">Glycosyltransferase</keyword>
<keyword evidence="5" id="KW-1185">Reference proteome</keyword>
<dbReference type="RefSeq" id="WP_248479872.1">
    <property type="nucleotide sequence ID" value="NZ_JALPRF010000006.1"/>
</dbReference>
<keyword evidence="2" id="KW-0808">Transferase</keyword>
<evidence type="ECO:0000256" key="3">
    <source>
        <dbReference type="ARBA" id="ARBA00024356"/>
    </source>
</evidence>
<proteinExistence type="inferred from homology"/>
<dbReference type="Gene3D" id="2.115.10.20">
    <property type="entry name" value="Glycosyl hydrolase domain, family 43"/>
    <property type="match status" value="1"/>
</dbReference>
<dbReference type="Pfam" id="PF04041">
    <property type="entry name" value="Glyco_hydro_130"/>
    <property type="match status" value="1"/>
</dbReference>
<organism evidence="4 5">
    <name type="scientific">Spirosoma liriopis</name>
    <dbReference type="NCBI Taxonomy" id="2937440"/>
    <lineage>
        <taxon>Bacteria</taxon>
        <taxon>Pseudomonadati</taxon>
        <taxon>Bacteroidota</taxon>
        <taxon>Cytophagia</taxon>
        <taxon>Cytophagales</taxon>
        <taxon>Cytophagaceae</taxon>
        <taxon>Spirosoma</taxon>
    </lineage>
</organism>
<keyword evidence="4" id="KW-0326">Glycosidase</keyword>
<comment type="caution">
    <text evidence="4">The sequence shown here is derived from an EMBL/GenBank/DDBJ whole genome shotgun (WGS) entry which is preliminary data.</text>
</comment>
<dbReference type="EMBL" id="JALPRF010000006">
    <property type="protein sequence ID" value="MCK8495172.1"/>
    <property type="molecule type" value="Genomic_DNA"/>
</dbReference>
<dbReference type="GO" id="GO:0016798">
    <property type="term" value="F:hydrolase activity, acting on glycosyl bonds"/>
    <property type="evidence" value="ECO:0007669"/>
    <property type="project" value="UniProtKB-KW"/>
</dbReference>
<evidence type="ECO:0000256" key="1">
    <source>
        <dbReference type="ARBA" id="ARBA00022676"/>
    </source>
</evidence>
<dbReference type="InterPro" id="IPR023296">
    <property type="entry name" value="Glyco_hydro_beta-prop_sf"/>
</dbReference>
<evidence type="ECO:0000256" key="2">
    <source>
        <dbReference type="ARBA" id="ARBA00022679"/>
    </source>
</evidence>
<comment type="similarity">
    <text evidence="3">Belongs to the glycosyl hydrolase 130 family.</text>
</comment>